<evidence type="ECO:0000256" key="4">
    <source>
        <dbReference type="ARBA" id="ARBA00017632"/>
    </source>
</evidence>
<dbReference type="InterPro" id="IPR001564">
    <property type="entry name" value="Nucleoside_diP_kinase"/>
</dbReference>
<dbReference type="SUPFAM" id="SSF54919">
    <property type="entry name" value="Nucleoside diphosphate kinase, NDK"/>
    <property type="match status" value="1"/>
</dbReference>
<evidence type="ECO:0000256" key="11">
    <source>
        <dbReference type="ARBA" id="ARBA00023080"/>
    </source>
</evidence>
<keyword evidence="10 12" id="KW-0460">Magnesium</keyword>
<evidence type="ECO:0000256" key="13">
    <source>
        <dbReference type="PROSITE-ProRule" id="PRU00706"/>
    </source>
</evidence>
<proteinExistence type="inferred from homology"/>
<name>A0A7X0X761_9LIST</name>
<feature type="binding site" evidence="12 13">
    <location>
        <position position="91"/>
    </location>
    <ligand>
        <name>ATP</name>
        <dbReference type="ChEBI" id="CHEBI:30616"/>
    </ligand>
</feature>
<dbReference type="InterPro" id="IPR023005">
    <property type="entry name" value="Nucleoside_diP_kinase_AS"/>
</dbReference>
<evidence type="ECO:0000256" key="6">
    <source>
        <dbReference type="ARBA" id="ARBA00022723"/>
    </source>
</evidence>
<comment type="similarity">
    <text evidence="2 12 13 14">Belongs to the NDK family.</text>
</comment>
<evidence type="ECO:0000259" key="16">
    <source>
        <dbReference type="SMART" id="SM00562"/>
    </source>
</evidence>
<organism evidence="17 18">
    <name type="scientific">Listeria immobilis</name>
    <dbReference type="NCBI Taxonomy" id="2713502"/>
    <lineage>
        <taxon>Bacteria</taxon>
        <taxon>Bacillati</taxon>
        <taxon>Bacillota</taxon>
        <taxon>Bacilli</taxon>
        <taxon>Bacillales</taxon>
        <taxon>Listeriaceae</taxon>
        <taxon>Listeria</taxon>
    </lineage>
</organism>
<keyword evidence="5 12" id="KW-0808">Transferase</keyword>
<sequence>MEQTYVMVKPDGVERGLIGEIVAKIEKKGIKLVAAKLIQIDRKLAEQHYAEHIGKPFFEDLIGFITSGPVFAMVLEGDDVIKIARRMMGKTNPSEADPGTIRADYAIHTNRNVIHGSDSPESAKREIQLFFAPNEILSYEKAVDTWI</sequence>
<evidence type="ECO:0000313" key="17">
    <source>
        <dbReference type="EMBL" id="MBC1488471.1"/>
    </source>
</evidence>
<evidence type="ECO:0000256" key="7">
    <source>
        <dbReference type="ARBA" id="ARBA00022741"/>
    </source>
</evidence>
<dbReference type="GO" id="GO:0046872">
    <property type="term" value="F:metal ion binding"/>
    <property type="evidence" value="ECO:0007669"/>
    <property type="project" value="UniProtKB-KW"/>
</dbReference>
<dbReference type="FunFam" id="3.30.70.141:FF:000003">
    <property type="entry name" value="Nucleoside diphosphate kinase"/>
    <property type="match status" value="1"/>
</dbReference>
<dbReference type="PANTHER" id="PTHR11349">
    <property type="entry name" value="NUCLEOSIDE DIPHOSPHATE KINASE"/>
    <property type="match status" value="1"/>
</dbReference>
<keyword evidence="11 12" id="KW-0546">Nucleotide metabolism</keyword>
<dbReference type="GO" id="GO:0005737">
    <property type="term" value="C:cytoplasm"/>
    <property type="evidence" value="ECO:0007669"/>
    <property type="project" value="UniProtKB-SubCell"/>
</dbReference>
<dbReference type="InterPro" id="IPR034907">
    <property type="entry name" value="NDK-like_dom"/>
</dbReference>
<dbReference type="GO" id="GO:0006228">
    <property type="term" value="P:UTP biosynthetic process"/>
    <property type="evidence" value="ECO:0007669"/>
    <property type="project" value="UniProtKB-UniRule"/>
</dbReference>
<dbReference type="PROSITE" id="PS00469">
    <property type="entry name" value="NDPK"/>
    <property type="match status" value="1"/>
</dbReference>
<keyword evidence="12" id="KW-0963">Cytoplasm</keyword>
<dbReference type="PRINTS" id="PR01243">
    <property type="entry name" value="NUCDPKINASE"/>
</dbReference>
<evidence type="ECO:0000256" key="12">
    <source>
        <dbReference type="HAMAP-Rule" id="MF_00451"/>
    </source>
</evidence>
<dbReference type="SMART" id="SM00562">
    <property type="entry name" value="NDK"/>
    <property type="match status" value="1"/>
</dbReference>
<comment type="caution">
    <text evidence="17">The sequence shown here is derived from an EMBL/GenBank/DDBJ whole genome shotgun (WGS) entry which is preliminary data.</text>
</comment>
<dbReference type="EMBL" id="JAASTW010000005">
    <property type="protein sequence ID" value="MBC1488471.1"/>
    <property type="molecule type" value="Genomic_DNA"/>
</dbReference>
<keyword evidence="12" id="KW-0597">Phosphoprotein</keyword>
<evidence type="ECO:0000256" key="15">
    <source>
        <dbReference type="RuleBase" id="RU004013"/>
    </source>
</evidence>
<evidence type="ECO:0000256" key="3">
    <source>
        <dbReference type="ARBA" id="ARBA00012966"/>
    </source>
</evidence>
<evidence type="ECO:0000256" key="1">
    <source>
        <dbReference type="ARBA" id="ARBA00001946"/>
    </source>
</evidence>
<keyword evidence="6 12" id="KW-0479">Metal-binding</keyword>
<dbReference type="HAMAP" id="MF_00451">
    <property type="entry name" value="NDP_kinase"/>
    <property type="match status" value="1"/>
</dbReference>
<dbReference type="GO" id="GO:0006241">
    <property type="term" value="P:CTP biosynthetic process"/>
    <property type="evidence" value="ECO:0007669"/>
    <property type="project" value="UniProtKB-UniRule"/>
</dbReference>
<feature type="binding site" evidence="12 13">
    <location>
        <position position="57"/>
    </location>
    <ligand>
        <name>ATP</name>
        <dbReference type="ChEBI" id="CHEBI:30616"/>
    </ligand>
</feature>
<protein>
    <recommendedName>
        <fullName evidence="4 12">Nucleoside diphosphate kinase</fullName>
        <shortName evidence="12">NDK</shortName>
        <shortName evidence="12">NDP kinase</shortName>
        <ecNumber evidence="3 12">2.7.4.6</ecNumber>
    </recommendedName>
    <alternativeName>
        <fullName evidence="12">Nucleoside-2-P kinase</fullName>
    </alternativeName>
</protein>
<keyword evidence="7 12" id="KW-0547">Nucleotide-binding</keyword>
<dbReference type="Gene3D" id="3.30.70.141">
    <property type="entry name" value="Nucleoside diphosphate kinase-like domain"/>
    <property type="match status" value="1"/>
</dbReference>
<evidence type="ECO:0000256" key="8">
    <source>
        <dbReference type="ARBA" id="ARBA00022777"/>
    </source>
</evidence>
<dbReference type="AlphaFoldDB" id="A0A7X0X761"/>
<dbReference type="Proteomes" id="UP000561617">
    <property type="component" value="Unassembled WGS sequence"/>
</dbReference>
<comment type="subunit">
    <text evidence="12">Homotetramer.</text>
</comment>
<evidence type="ECO:0000256" key="14">
    <source>
        <dbReference type="RuleBase" id="RU004011"/>
    </source>
</evidence>
<evidence type="ECO:0000256" key="5">
    <source>
        <dbReference type="ARBA" id="ARBA00022679"/>
    </source>
</evidence>
<dbReference type="PROSITE" id="PS51374">
    <property type="entry name" value="NDPK_LIKE"/>
    <property type="match status" value="1"/>
</dbReference>
<dbReference type="EC" id="2.7.4.6" evidence="3 12"/>
<feature type="binding site" evidence="12 13">
    <location>
        <position position="85"/>
    </location>
    <ligand>
        <name>ATP</name>
        <dbReference type="ChEBI" id="CHEBI:30616"/>
    </ligand>
</feature>
<dbReference type="RefSeq" id="WP_185380810.1">
    <property type="nucleotide sequence ID" value="NZ_JAASTW010000005.1"/>
</dbReference>
<feature type="binding site" evidence="12 13">
    <location>
        <position position="102"/>
    </location>
    <ligand>
        <name>ATP</name>
        <dbReference type="ChEBI" id="CHEBI:30616"/>
    </ligand>
</feature>
<comment type="subcellular location">
    <subcellularLocation>
        <location evidence="12">Cytoplasm</location>
    </subcellularLocation>
</comment>
<dbReference type="GO" id="GO:0004550">
    <property type="term" value="F:nucleoside diphosphate kinase activity"/>
    <property type="evidence" value="ECO:0007669"/>
    <property type="project" value="UniProtKB-UniRule"/>
</dbReference>
<comment type="cofactor">
    <cofactor evidence="1 12">
        <name>Mg(2+)</name>
        <dbReference type="ChEBI" id="CHEBI:18420"/>
    </cofactor>
</comment>
<reference evidence="17 18" key="1">
    <citation type="submission" date="2020-03" db="EMBL/GenBank/DDBJ databases">
        <title>Soil Listeria distribution.</title>
        <authorList>
            <person name="Liao J."/>
            <person name="Wiedmann M."/>
        </authorList>
    </citation>
    <scope>NUCLEOTIDE SEQUENCE [LARGE SCALE GENOMIC DNA]</scope>
    <source>
        <strain evidence="17 18">FSL L7-1554</strain>
    </source>
</reference>
<dbReference type="GO" id="GO:0006183">
    <property type="term" value="P:GTP biosynthetic process"/>
    <property type="evidence" value="ECO:0007669"/>
    <property type="project" value="UniProtKB-UniRule"/>
</dbReference>
<evidence type="ECO:0000256" key="2">
    <source>
        <dbReference type="ARBA" id="ARBA00008142"/>
    </source>
</evidence>
<dbReference type="GO" id="GO:0005524">
    <property type="term" value="F:ATP binding"/>
    <property type="evidence" value="ECO:0007669"/>
    <property type="project" value="UniProtKB-UniRule"/>
</dbReference>
<dbReference type="NCBIfam" id="NF001908">
    <property type="entry name" value="PRK00668.1"/>
    <property type="match status" value="1"/>
</dbReference>
<comment type="catalytic activity">
    <reaction evidence="12 15">
        <text>a 2'-deoxyribonucleoside 5'-diphosphate + ATP = a 2'-deoxyribonucleoside 5'-triphosphate + ADP</text>
        <dbReference type="Rhea" id="RHEA:44640"/>
        <dbReference type="ChEBI" id="CHEBI:30616"/>
        <dbReference type="ChEBI" id="CHEBI:61560"/>
        <dbReference type="ChEBI" id="CHEBI:73316"/>
        <dbReference type="ChEBI" id="CHEBI:456216"/>
        <dbReference type="EC" id="2.7.4.6"/>
    </reaction>
</comment>
<comment type="catalytic activity">
    <reaction evidence="12">
        <text>a ribonucleoside 5'-diphosphate + ATP = a ribonucleoside 5'-triphosphate + ADP</text>
        <dbReference type="Rhea" id="RHEA:18113"/>
        <dbReference type="ChEBI" id="CHEBI:30616"/>
        <dbReference type="ChEBI" id="CHEBI:57930"/>
        <dbReference type="ChEBI" id="CHEBI:61557"/>
        <dbReference type="ChEBI" id="CHEBI:456216"/>
        <dbReference type="EC" id="2.7.4.6"/>
    </reaction>
</comment>
<feature type="binding site" evidence="12 13">
    <location>
        <position position="9"/>
    </location>
    <ligand>
        <name>ATP</name>
        <dbReference type="ChEBI" id="CHEBI:30616"/>
    </ligand>
</feature>
<evidence type="ECO:0000256" key="9">
    <source>
        <dbReference type="ARBA" id="ARBA00022840"/>
    </source>
</evidence>
<keyword evidence="9 12" id="KW-0067">ATP-binding</keyword>
<gene>
    <name evidence="12 17" type="primary">ndk</name>
    <name evidence="17" type="ORF">HCJ38_05505</name>
</gene>
<feature type="domain" description="Nucleoside diphosphate kinase-like" evidence="16">
    <location>
        <begin position="1"/>
        <end position="138"/>
    </location>
</feature>
<keyword evidence="8 12" id="KW-0418">Kinase</keyword>
<comment type="function">
    <text evidence="12">Major role in the synthesis of nucleoside triphosphates other than ATP. The ATP gamma phosphate is transferred to the NDP beta phosphate via a ping-pong mechanism, using a phosphorylated active-site intermediate.</text>
</comment>
<feature type="binding site" evidence="12 13">
    <location>
        <position position="112"/>
    </location>
    <ligand>
        <name>ATP</name>
        <dbReference type="ChEBI" id="CHEBI:30616"/>
    </ligand>
</feature>
<evidence type="ECO:0000313" key="18">
    <source>
        <dbReference type="Proteomes" id="UP000561617"/>
    </source>
</evidence>
<evidence type="ECO:0000256" key="10">
    <source>
        <dbReference type="ARBA" id="ARBA00022842"/>
    </source>
</evidence>
<accession>A0A7X0X761</accession>
<dbReference type="Pfam" id="PF00334">
    <property type="entry name" value="NDK"/>
    <property type="match status" value="1"/>
</dbReference>
<dbReference type="InterPro" id="IPR036850">
    <property type="entry name" value="NDK-like_dom_sf"/>
</dbReference>
<dbReference type="CDD" id="cd04413">
    <property type="entry name" value="NDPk_I"/>
    <property type="match status" value="1"/>
</dbReference>
<feature type="active site" description="Pros-phosphohistidine intermediate" evidence="12 13">
    <location>
        <position position="115"/>
    </location>
</feature>